<dbReference type="Proteomes" id="UP000585614">
    <property type="component" value="Unassembled WGS sequence"/>
</dbReference>
<accession>A0A7J7W885</accession>
<gene>
    <name evidence="1" type="ORF">mRhiFer1_008188</name>
</gene>
<reference evidence="1 2" key="1">
    <citation type="journal article" date="2020" name="Nature">
        <title>Six reference-quality genomes reveal evolution of bat adaptations.</title>
        <authorList>
            <person name="Jebb D."/>
            <person name="Huang Z."/>
            <person name="Pippel M."/>
            <person name="Hughes G.M."/>
            <person name="Lavrichenko K."/>
            <person name="Devanna P."/>
            <person name="Winkler S."/>
            <person name="Jermiin L.S."/>
            <person name="Skirmuntt E.C."/>
            <person name="Katzourakis A."/>
            <person name="Burkitt-Gray L."/>
            <person name="Ray D.A."/>
            <person name="Sullivan K.A.M."/>
            <person name="Roscito J.G."/>
            <person name="Kirilenko B.M."/>
            <person name="Davalos L.M."/>
            <person name="Corthals A.P."/>
            <person name="Power M.L."/>
            <person name="Jones G."/>
            <person name="Ransome R.D."/>
            <person name="Dechmann D.K.N."/>
            <person name="Locatelli A.G."/>
            <person name="Puechmaille S.J."/>
            <person name="Fedrigo O."/>
            <person name="Jarvis E.D."/>
            <person name="Hiller M."/>
            <person name="Vernes S.C."/>
            <person name="Myers E.W."/>
            <person name="Teeling E.C."/>
        </authorList>
    </citation>
    <scope>NUCLEOTIDE SEQUENCE [LARGE SCALE GENOMIC DNA]</scope>
    <source>
        <strain evidence="1">MRhiFer1</strain>
        <tissue evidence="1">Lung</tissue>
    </source>
</reference>
<dbReference type="AlphaFoldDB" id="A0A7J7W885"/>
<dbReference type="EMBL" id="JACAGC010000011">
    <property type="protein sequence ID" value="KAF6333430.1"/>
    <property type="molecule type" value="Genomic_DNA"/>
</dbReference>
<proteinExistence type="predicted"/>
<evidence type="ECO:0000313" key="2">
    <source>
        <dbReference type="Proteomes" id="UP000585614"/>
    </source>
</evidence>
<protein>
    <submittedName>
        <fullName evidence="1">Uncharacterized protein</fullName>
    </submittedName>
</protein>
<organism evidence="1 2">
    <name type="scientific">Rhinolophus ferrumequinum</name>
    <name type="common">Greater horseshoe bat</name>
    <dbReference type="NCBI Taxonomy" id="59479"/>
    <lineage>
        <taxon>Eukaryota</taxon>
        <taxon>Metazoa</taxon>
        <taxon>Chordata</taxon>
        <taxon>Craniata</taxon>
        <taxon>Vertebrata</taxon>
        <taxon>Euteleostomi</taxon>
        <taxon>Mammalia</taxon>
        <taxon>Eutheria</taxon>
        <taxon>Laurasiatheria</taxon>
        <taxon>Chiroptera</taxon>
        <taxon>Yinpterochiroptera</taxon>
        <taxon>Rhinolophoidea</taxon>
        <taxon>Rhinolophidae</taxon>
        <taxon>Rhinolophinae</taxon>
        <taxon>Rhinolophus</taxon>
    </lineage>
</organism>
<comment type="caution">
    <text evidence="1">The sequence shown here is derived from an EMBL/GenBank/DDBJ whole genome shotgun (WGS) entry which is preliminary data.</text>
</comment>
<evidence type="ECO:0000313" key="1">
    <source>
        <dbReference type="EMBL" id="KAF6333430.1"/>
    </source>
</evidence>
<sequence length="137" mass="15185">MYIYEKFFTVTKVHGYKIISIQRCTSSLSPPLPNPSTPRRQHSALRRTVLGKLRALWMQISPSSAVANMMVIYTGPCLTSFLHFPFPSFWGGESRQVSLALGGMEIVVSLYSSRAGKDVRAISTKTSTGKRRTVGIS</sequence>
<name>A0A7J7W885_RHIFE</name>